<evidence type="ECO:0000313" key="10">
    <source>
        <dbReference type="Proteomes" id="UP000475928"/>
    </source>
</evidence>
<evidence type="ECO:0008006" key="11">
    <source>
        <dbReference type="Google" id="ProtNLM"/>
    </source>
</evidence>
<evidence type="ECO:0000256" key="6">
    <source>
        <dbReference type="ARBA" id="ARBA00023235"/>
    </source>
</evidence>
<accession>A0A6A0B4D9</accession>
<dbReference type="RefSeq" id="WP_172355223.1">
    <property type="nucleotide sequence ID" value="NZ_BLLH01000002.1"/>
</dbReference>
<evidence type="ECO:0000313" key="9">
    <source>
        <dbReference type="EMBL" id="GFH40042.1"/>
    </source>
</evidence>
<organism evidence="9 10">
    <name type="scientific">Pseudolactococcus insecticola</name>
    <dbReference type="NCBI Taxonomy" id="2709158"/>
    <lineage>
        <taxon>Bacteria</taxon>
        <taxon>Bacillati</taxon>
        <taxon>Bacillota</taxon>
        <taxon>Bacilli</taxon>
        <taxon>Lactobacillales</taxon>
        <taxon>Streptococcaceae</taxon>
        <taxon>Pseudolactococcus</taxon>
    </lineage>
</organism>
<evidence type="ECO:0000259" key="7">
    <source>
        <dbReference type="Pfam" id="PF01935"/>
    </source>
</evidence>
<keyword evidence="10" id="KW-1185">Reference proteome</keyword>
<keyword evidence="3" id="KW-0347">Helicase</keyword>
<dbReference type="EMBL" id="BLLH01000002">
    <property type="protein sequence ID" value="GFH40042.1"/>
    <property type="molecule type" value="Genomic_DNA"/>
</dbReference>
<keyword evidence="1" id="KW-0547">Nucleotide-binding</keyword>
<dbReference type="PANTHER" id="PTHR42957">
    <property type="entry name" value="HELICASE MJ1565-RELATED"/>
    <property type="match status" value="1"/>
</dbReference>
<dbReference type="Pfam" id="PF01935">
    <property type="entry name" value="DUF87"/>
    <property type="match status" value="1"/>
</dbReference>
<dbReference type="GO" id="GO:0005524">
    <property type="term" value="F:ATP binding"/>
    <property type="evidence" value="ECO:0007669"/>
    <property type="project" value="UniProtKB-KW"/>
</dbReference>
<dbReference type="Gene3D" id="3.40.50.300">
    <property type="entry name" value="P-loop containing nucleotide triphosphate hydrolases"/>
    <property type="match status" value="2"/>
</dbReference>
<name>A0A6A0B4D9_9LACT</name>
<evidence type="ECO:0000259" key="8">
    <source>
        <dbReference type="Pfam" id="PF05872"/>
    </source>
</evidence>
<feature type="domain" description="Helicase HerA central" evidence="7">
    <location>
        <begin position="181"/>
        <end position="420"/>
    </location>
</feature>
<dbReference type="SUPFAM" id="SSF52540">
    <property type="entry name" value="P-loop containing nucleoside triphosphate hydrolases"/>
    <property type="match status" value="1"/>
</dbReference>
<keyword evidence="2" id="KW-0378">Hydrolase</keyword>
<evidence type="ECO:0000256" key="3">
    <source>
        <dbReference type="ARBA" id="ARBA00022806"/>
    </source>
</evidence>
<evidence type="ECO:0000256" key="2">
    <source>
        <dbReference type="ARBA" id="ARBA00022801"/>
    </source>
</evidence>
<dbReference type="InterPro" id="IPR027417">
    <property type="entry name" value="P-loop_NTPase"/>
</dbReference>
<evidence type="ECO:0000256" key="4">
    <source>
        <dbReference type="ARBA" id="ARBA00022840"/>
    </source>
</evidence>
<dbReference type="InterPro" id="IPR008571">
    <property type="entry name" value="HerA-like"/>
</dbReference>
<keyword evidence="6" id="KW-0413">Isomerase</keyword>
<dbReference type="Proteomes" id="UP000475928">
    <property type="component" value="Unassembled WGS sequence"/>
</dbReference>
<dbReference type="GO" id="GO:0016787">
    <property type="term" value="F:hydrolase activity"/>
    <property type="evidence" value="ECO:0007669"/>
    <property type="project" value="UniProtKB-KW"/>
</dbReference>
<dbReference type="GO" id="GO:0003677">
    <property type="term" value="F:DNA binding"/>
    <property type="evidence" value="ECO:0007669"/>
    <property type="project" value="UniProtKB-KW"/>
</dbReference>
<comment type="caution">
    <text evidence="9">The sequence shown here is derived from an EMBL/GenBank/DDBJ whole genome shotgun (WGS) entry which is preliminary data.</text>
</comment>
<reference evidence="9 10" key="1">
    <citation type="submission" date="2020-02" db="EMBL/GenBank/DDBJ databases">
        <title>Draft genome sequence of Lactococcus sp. Hs20B0-1.</title>
        <authorList>
            <person name="Noda S."/>
            <person name="Yuki M."/>
            <person name="Ohkuma M."/>
        </authorList>
    </citation>
    <scope>NUCLEOTIDE SEQUENCE [LARGE SCALE GENOMIC DNA]</scope>
    <source>
        <strain evidence="9 10">Hs20B0-1</strain>
    </source>
</reference>
<protein>
    <recommendedName>
        <fullName evidence="11">AAA+ ATPase domain-containing protein</fullName>
    </recommendedName>
</protein>
<dbReference type="InterPro" id="IPR002789">
    <property type="entry name" value="HerA_central"/>
</dbReference>
<keyword evidence="5" id="KW-0238">DNA-binding</keyword>
<sequence>MKIDEFYNEIDKSNFYLGMISAVFRENSYVQVENLSLLNHRKLRLEQLIPNTINYFVVIDSVQGLFIGEIYQAKVNSSDSVHDDLYMGNKESIYPEIAIDVIGILDGDKFKLAGFKTVGITDKVYIANQKLVRKYLKSIEVNDYPIMDENGKQKRDDDGKKMYQNALFNFAQLSNFESEFISLKPNTLFDRHLMTIGTTNSGKSTSALSILDKLVLSGKKVLIIDPTGEYKNAFNDTEATKITLGKNAFLSTGNVDDSFWINFFDVSSSEESGKAAVLSDAISSLRYQNSIGDKSALVKDGAKASDLLFQIDAVTSNRFDISLLIEQIKNEAVKQVQESGIYKFKRDGNLYNASIWLIQKVSYFLKLSLINDFFTMDDSKTNLFSELDSFISSTNVKSLYIDSSTISKTNSAGQTIIDLIAQYILENKNSADDSFVLFVDEVHRFIDKSSEDSALVTIAREGRKKGIFLFLTTQNPKDVPDVLLGQVGTLIIHRLTHFEELRAIQNQVQPNTLSQIRKLNQGEAILTSINLLQDIHVRFEKSGRSHDNDTPLM</sequence>
<dbReference type="PANTHER" id="PTHR42957:SF1">
    <property type="entry name" value="HELICASE MJ1565-RELATED"/>
    <property type="match status" value="1"/>
</dbReference>
<dbReference type="GO" id="GO:0004386">
    <property type="term" value="F:helicase activity"/>
    <property type="evidence" value="ECO:0007669"/>
    <property type="project" value="UniProtKB-KW"/>
</dbReference>
<proteinExistence type="predicted"/>
<evidence type="ECO:0000256" key="1">
    <source>
        <dbReference type="ARBA" id="ARBA00022741"/>
    </source>
</evidence>
<gene>
    <name evidence="9" type="ORF">Hs20B_04400</name>
</gene>
<dbReference type="AlphaFoldDB" id="A0A6A0B4D9"/>
<keyword evidence="4" id="KW-0067">ATP-binding</keyword>
<dbReference type="Pfam" id="PF05872">
    <property type="entry name" value="HerA_C"/>
    <property type="match status" value="1"/>
</dbReference>
<dbReference type="InterPro" id="IPR033186">
    <property type="entry name" value="HerA_C"/>
</dbReference>
<feature type="domain" description="Helicase HerA-like C-terminal" evidence="8">
    <location>
        <begin position="434"/>
        <end position="527"/>
    </location>
</feature>
<evidence type="ECO:0000256" key="5">
    <source>
        <dbReference type="ARBA" id="ARBA00023125"/>
    </source>
</evidence>